<dbReference type="Proteomes" id="UP000309389">
    <property type="component" value="Unassembled WGS sequence"/>
</dbReference>
<dbReference type="RefSeq" id="WP_136692483.1">
    <property type="nucleotide sequence ID" value="NZ_SSHH01000001.1"/>
</dbReference>
<gene>
    <name evidence="1" type="ORF">E5222_04405</name>
</gene>
<dbReference type="EMBL" id="SSHH01000001">
    <property type="protein sequence ID" value="TIX51698.1"/>
    <property type="molecule type" value="Genomic_DNA"/>
</dbReference>
<comment type="caution">
    <text evidence="1">The sequence shown here is derived from an EMBL/GenBank/DDBJ whole genome shotgun (WGS) entry which is preliminary data.</text>
</comment>
<evidence type="ECO:0000313" key="2">
    <source>
        <dbReference type="Proteomes" id="UP000309389"/>
    </source>
</evidence>
<keyword evidence="2" id="KW-1185">Reference proteome</keyword>
<dbReference type="OrthoDB" id="7574147at2"/>
<proteinExistence type="predicted"/>
<reference evidence="1 2" key="1">
    <citation type="submission" date="2019-04" db="EMBL/GenBank/DDBJ databases">
        <title>Altererythrobacter aquimixticola sp. nov., isolated from sediment of junction between the ocean and a freshwater spring.</title>
        <authorList>
            <person name="Yoon J.-H."/>
        </authorList>
    </citation>
    <scope>NUCLEOTIDE SEQUENCE [LARGE SCALE GENOMIC DNA]</scope>
    <source>
        <strain evidence="1 2">SSKS-13</strain>
    </source>
</reference>
<protein>
    <submittedName>
        <fullName evidence="1">Uncharacterized protein</fullName>
    </submittedName>
</protein>
<sequence>MYHSVPRPDPQASELPLLVRLFRAWTSARLLGDNPLPEMARVTGNRMETLTLASACDSFFALTEACIERRLIAGGAGDAHLSGDEVALLETIRETPLLTSLGPNSRVPHGLPGALQWAAMSVLQALGEDGWEISRKAGVVEGPVQTCPFARSPHRIGRAA</sequence>
<name>A0A4T3F3F6_9SPHN</name>
<organism evidence="1 2">
    <name type="scientific">Alteraurantiacibacter aquimixticola</name>
    <dbReference type="NCBI Taxonomy" id="2489173"/>
    <lineage>
        <taxon>Bacteria</taxon>
        <taxon>Pseudomonadati</taxon>
        <taxon>Pseudomonadota</taxon>
        <taxon>Alphaproteobacteria</taxon>
        <taxon>Sphingomonadales</taxon>
        <taxon>Erythrobacteraceae</taxon>
        <taxon>Alteraurantiacibacter</taxon>
    </lineage>
</organism>
<evidence type="ECO:0000313" key="1">
    <source>
        <dbReference type="EMBL" id="TIX51698.1"/>
    </source>
</evidence>
<dbReference type="AlphaFoldDB" id="A0A4T3F3F6"/>
<accession>A0A4T3F3F6</accession>